<dbReference type="RefSeq" id="WP_285982906.1">
    <property type="nucleotide sequence ID" value="NZ_JASVDS010000003.1"/>
</dbReference>
<organism evidence="10 11">
    <name type="scientific">Roseateles subflavus</name>
    <dbReference type="NCBI Taxonomy" id="3053353"/>
    <lineage>
        <taxon>Bacteria</taxon>
        <taxon>Pseudomonadati</taxon>
        <taxon>Pseudomonadota</taxon>
        <taxon>Betaproteobacteria</taxon>
        <taxon>Burkholderiales</taxon>
        <taxon>Sphaerotilaceae</taxon>
        <taxon>Roseateles</taxon>
    </lineage>
</organism>
<dbReference type="EMBL" id="JASVDS010000003">
    <property type="protein sequence ID" value="MDL5032836.1"/>
    <property type="molecule type" value="Genomic_DNA"/>
</dbReference>
<feature type="domain" description="Disulphide bond isomerase DsbC/G N-terminal" evidence="8">
    <location>
        <begin position="20"/>
        <end position="85"/>
    </location>
</feature>
<evidence type="ECO:0000256" key="7">
    <source>
        <dbReference type="RuleBase" id="RU364038"/>
    </source>
</evidence>
<evidence type="ECO:0000259" key="9">
    <source>
        <dbReference type="Pfam" id="PF13098"/>
    </source>
</evidence>
<feature type="domain" description="Thioredoxin-like fold" evidence="9">
    <location>
        <begin position="109"/>
        <end position="231"/>
    </location>
</feature>
<dbReference type="InterPro" id="IPR018950">
    <property type="entry name" value="DiS-bond_isomerase_DsbC/G_N"/>
</dbReference>
<feature type="signal peptide" evidence="7">
    <location>
        <begin position="1"/>
        <end position="21"/>
    </location>
</feature>
<dbReference type="SUPFAM" id="SSF54423">
    <property type="entry name" value="DsbC/DsbG N-terminal domain-like"/>
    <property type="match status" value="1"/>
</dbReference>
<keyword evidence="5" id="KW-1015">Disulfide bond</keyword>
<dbReference type="Pfam" id="PF13098">
    <property type="entry name" value="Thioredoxin_2"/>
    <property type="match status" value="1"/>
</dbReference>
<dbReference type="Pfam" id="PF10411">
    <property type="entry name" value="DsbC_N"/>
    <property type="match status" value="1"/>
</dbReference>
<evidence type="ECO:0000256" key="6">
    <source>
        <dbReference type="ARBA" id="ARBA00023284"/>
    </source>
</evidence>
<comment type="caution">
    <text evidence="10">The sequence shown here is derived from an EMBL/GenBank/DDBJ whole genome shotgun (WGS) entry which is preliminary data.</text>
</comment>
<reference evidence="10 11" key="1">
    <citation type="submission" date="2023-06" db="EMBL/GenBank/DDBJ databases">
        <title>Pelomonas sp. APW6 16S ribosomal RNA gene genome sequencing and assembly.</title>
        <authorList>
            <person name="Woo H."/>
        </authorList>
    </citation>
    <scope>NUCLEOTIDE SEQUENCE [LARGE SCALE GENOMIC DNA]</scope>
    <source>
        <strain evidence="10 11">APW6</strain>
    </source>
</reference>
<dbReference type="InterPro" id="IPR012336">
    <property type="entry name" value="Thioredoxin-like_fold"/>
</dbReference>
<keyword evidence="4 7" id="KW-0574">Periplasm</keyword>
<gene>
    <name evidence="10" type="ORF">QRD43_13055</name>
</gene>
<dbReference type="CDD" id="cd03020">
    <property type="entry name" value="DsbA_DsbC_DsbG"/>
    <property type="match status" value="1"/>
</dbReference>
<keyword evidence="11" id="KW-1185">Reference proteome</keyword>
<protein>
    <recommendedName>
        <fullName evidence="7">Thiol:disulfide interchange protein</fullName>
    </recommendedName>
</protein>
<comment type="subcellular location">
    <subcellularLocation>
        <location evidence="1 7">Periplasm</location>
    </subcellularLocation>
</comment>
<evidence type="ECO:0000313" key="10">
    <source>
        <dbReference type="EMBL" id="MDL5032836.1"/>
    </source>
</evidence>
<evidence type="ECO:0000256" key="1">
    <source>
        <dbReference type="ARBA" id="ARBA00004418"/>
    </source>
</evidence>
<name>A0ABT7LIZ2_9BURK</name>
<evidence type="ECO:0000256" key="4">
    <source>
        <dbReference type="ARBA" id="ARBA00022764"/>
    </source>
</evidence>
<dbReference type="InterPro" id="IPR009094">
    <property type="entry name" value="DiS-bond_isomerase_DsbC/G_N_sf"/>
</dbReference>
<dbReference type="PANTHER" id="PTHR35272:SF3">
    <property type="entry name" value="THIOL:DISULFIDE INTERCHANGE PROTEIN DSBC"/>
    <property type="match status" value="1"/>
</dbReference>
<dbReference type="SUPFAM" id="SSF52833">
    <property type="entry name" value="Thioredoxin-like"/>
    <property type="match status" value="1"/>
</dbReference>
<proteinExistence type="inferred from homology"/>
<evidence type="ECO:0000256" key="3">
    <source>
        <dbReference type="ARBA" id="ARBA00022729"/>
    </source>
</evidence>
<feature type="chain" id="PRO_5044983363" description="Thiol:disulfide interchange protein" evidence="7">
    <location>
        <begin position="22"/>
        <end position="239"/>
    </location>
</feature>
<evidence type="ECO:0000259" key="8">
    <source>
        <dbReference type="Pfam" id="PF10411"/>
    </source>
</evidence>
<accession>A0ABT7LIZ2</accession>
<dbReference type="InterPro" id="IPR051470">
    <property type="entry name" value="Thiol:disulfide_interchange"/>
</dbReference>
<dbReference type="InterPro" id="IPR033954">
    <property type="entry name" value="DiS-bond_Isoase_DsbC/G"/>
</dbReference>
<keyword evidence="3 7" id="KW-0732">Signal</keyword>
<comment type="function">
    <text evidence="7">Required for disulfide bond formation in some periplasmic proteins. Acts by transferring its disulfide bond to other proteins and is reduced in the process.</text>
</comment>
<dbReference type="Gene3D" id="3.40.30.10">
    <property type="entry name" value="Glutaredoxin"/>
    <property type="match status" value="1"/>
</dbReference>
<dbReference type="PANTHER" id="PTHR35272">
    <property type="entry name" value="THIOL:DISULFIDE INTERCHANGE PROTEIN DSBC-RELATED"/>
    <property type="match status" value="1"/>
</dbReference>
<evidence type="ECO:0000313" key="11">
    <source>
        <dbReference type="Proteomes" id="UP001238603"/>
    </source>
</evidence>
<keyword evidence="6 7" id="KW-0676">Redox-active center</keyword>
<dbReference type="Gene3D" id="3.10.450.70">
    <property type="entry name" value="Disulphide bond isomerase, DsbC/G, N-terminal"/>
    <property type="match status" value="1"/>
</dbReference>
<dbReference type="InterPro" id="IPR036249">
    <property type="entry name" value="Thioredoxin-like_sf"/>
</dbReference>
<comment type="similarity">
    <text evidence="2 7">Belongs to the thioredoxin family. DsbC subfamily.</text>
</comment>
<sequence>MNFARLAAAAVLALGTTSGWANEAVIKKAIAERLPGFKVDEARPTAMPGLWEIRTGTEVRYTDAAGNFLIEGELMDLRTKKNLTEERVTKLTAIDFANLPLKDAVVWKTGNGKRRIAVFADPNCGYCKRFERSLQDVKDVTVYTFVIPILGPDSTEKARAIVCAKDQTTAWRSWMLDGAVPPKPEGKCDDSATERNLAFSRRHHINGTPAILFEDGTRVPGAISAEQVERKLQTLSGKS</sequence>
<dbReference type="Proteomes" id="UP001238603">
    <property type="component" value="Unassembled WGS sequence"/>
</dbReference>
<evidence type="ECO:0000256" key="2">
    <source>
        <dbReference type="ARBA" id="ARBA00009813"/>
    </source>
</evidence>
<evidence type="ECO:0000256" key="5">
    <source>
        <dbReference type="ARBA" id="ARBA00023157"/>
    </source>
</evidence>